<accession>A0A1M7M7S0</accession>
<gene>
    <name evidence="1" type="ORF">SAMN04487860_11951</name>
</gene>
<name>A0A1M7M7S0_RUMFL</name>
<dbReference type="Proteomes" id="UP000184394">
    <property type="component" value="Unassembled WGS sequence"/>
</dbReference>
<dbReference type="OrthoDB" id="1821602at2"/>
<reference evidence="1 2" key="1">
    <citation type="submission" date="2016-11" db="EMBL/GenBank/DDBJ databases">
        <authorList>
            <person name="Jaros S."/>
            <person name="Januszkiewicz K."/>
            <person name="Wedrychowicz H."/>
        </authorList>
    </citation>
    <scope>NUCLEOTIDE SEQUENCE [LARGE SCALE GENOMIC DNA]</scope>
    <source>
        <strain evidence="1 2">Y1</strain>
    </source>
</reference>
<dbReference type="RefSeq" id="WP_072952307.1">
    <property type="nucleotide sequence ID" value="NZ_FRCT01000019.1"/>
</dbReference>
<evidence type="ECO:0000313" key="1">
    <source>
        <dbReference type="EMBL" id="SHM86715.1"/>
    </source>
</evidence>
<evidence type="ECO:0000313" key="2">
    <source>
        <dbReference type="Proteomes" id="UP000184394"/>
    </source>
</evidence>
<organism evidence="1 2">
    <name type="scientific">Ruminococcus flavefaciens</name>
    <dbReference type="NCBI Taxonomy" id="1265"/>
    <lineage>
        <taxon>Bacteria</taxon>
        <taxon>Bacillati</taxon>
        <taxon>Bacillota</taxon>
        <taxon>Clostridia</taxon>
        <taxon>Eubacteriales</taxon>
        <taxon>Oscillospiraceae</taxon>
        <taxon>Ruminococcus</taxon>
    </lineage>
</organism>
<dbReference type="EMBL" id="FRCT01000019">
    <property type="protein sequence ID" value="SHM86715.1"/>
    <property type="molecule type" value="Genomic_DNA"/>
</dbReference>
<protein>
    <submittedName>
        <fullName evidence="1">Uncharacterized protein</fullName>
    </submittedName>
</protein>
<proteinExistence type="predicted"/>
<sequence>MTINENVFSVKVNGISSLYELIDAKEKLGDACLVIVYPQSSTVIGRSSEEISAVKEFLSNAGFITAAAFESDADEKLAPLFDLCLRSGEADEYVGKLFKDKTKKQIKEINACFTAARTAPAEKVLEIESRAFYRLMADKNGGNSNE</sequence>
<dbReference type="AlphaFoldDB" id="A0A1M7M7S0"/>